<keyword evidence="6 14" id="KW-0812">Transmembrane</keyword>
<evidence type="ECO:0000256" key="16">
    <source>
        <dbReference type="SAM" id="SignalP"/>
    </source>
</evidence>
<evidence type="ECO:0000313" key="17">
    <source>
        <dbReference type="EMBL" id="MBC3936371.1"/>
    </source>
</evidence>
<name>A0A923I6A2_9BURK</name>
<evidence type="ECO:0000256" key="6">
    <source>
        <dbReference type="ARBA" id="ARBA00022692"/>
    </source>
</evidence>
<dbReference type="InterPro" id="IPR003752">
    <property type="entry name" value="DiS_bond_form_DsbB/BdbC"/>
</dbReference>
<proteinExistence type="inferred from homology"/>
<dbReference type="InterPro" id="IPR022920">
    <property type="entry name" value="Disulphide_bond_form_DsbB"/>
</dbReference>
<feature type="topological domain" description="Cytoplasmic" evidence="14">
    <location>
        <begin position="1"/>
        <end position="7"/>
    </location>
</feature>
<dbReference type="RefSeq" id="WP_186881927.1">
    <property type="nucleotide sequence ID" value="NZ_JACOGG010000014.1"/>
</dbReference>
<evidence type="ECO:0000256" key="2">
    <source>
        <dbReference type="ARBA" id="ARBA00008823"/>
    </source>
</evidence>
<keyword evidence="3 14" id="KW-0813">Transport</keyword>
<evidence type="ECO:0000256" key="5">
    <source>
        <dbReference type="ARBA" id="ARBA00022519"/>
    </source>
</evidence>
<dbReference type="PANTHER" id="PTHR36570">
    <property type="entry name" value="DISULFIDE BOND FORMATION PROTEIN B"/>
    <property type="match status" value="1"/>
</dbReference>
<keyword evidence="16" id="KW-0732">Signal</keyword>
<evidence type="ECO:0000256" key="3">
    <source>
        <dbReference type="ARBA" id="ARBA00022448"/>
    </source>
</evidence>
<dbReference type="GO" id="GO:0006457">
    <property type="term" value="P:protein folding"/>
    <property type="evidence" value="ECO:0007669"/>
    <property type="project" value="InterPro"/>
</dbReference>
<feature type="topological domain" description="Periplasmic" evidence="14">
    <location>
        <begin position="25"/>
        <end position="42"/>
    </location>
</feature>
<keyword evidence="8 14" id="KW-1133">Transmembrane helix</keyword>
<evidence type="ECO:0000256" key="4">
    <source>
        <dbReference type="ARBA" id="ARBA00022475"/>
    </source>
</evidence>
<sequence>MRSSKLVLLAVAASCLAVLAAAMYLQLVEQMLPCPLCVLQRYAFLGIGLFALLAAVLPEKGRRVAAGLSFASALAGIGVAGKHLYVLANPQLSCGIDPLETGLNKIFLSVWWPDFFRADGLCDTPYEPILGLSIPGWAMVWFLICAVATASVMLQRKRSSIFGDRR</sequence>
<gene>
    <name evidence="14" type="primary">dsbB</name>
    <name evidence="17" type="ORF">H8K47_13445</name>
</gene>
<dbReference type="AlphaFoldDB" id="A0A923I6A2"/>
<keyword evidence="4 14" id="KW-1003">Cell membrane</keyword>
<keyword evidence="9 14" id="KW-0560">Oxidoreductase</keyword>
<protein>
    <recommendedName>
        <fullName evidence="14">Disulfide bond formation protein B</fullName>
    </recommendedName>
    <alternativeName>
        <fullName evidence="14">Disulfide oxidoreductase</fullName>
    </alternativeName>
</protein>
<evidence type="ECO:0000256" key="1">
    <source>
        <dbReference type="ARBA" id="ARBA00004429"/>
    </source>
</evidence>
<keyword evidence="10 14" id="KW-0472">Membrane</keyword>
<dbReference type="NCBIfam" id="NF002552">
    <property type="entry name" value="PRK02110.1"/>
    <property type="match status" value="1"/>
</dbReference>
<evidence type="ECO:0000256" key="14">
    <source>
        <dbReference type="HAMAP-Rule" id="MF_00286"/>
    </source>
</evidence>
<keyword evidence="13 14" id="KW-0676">Redox-active center</keyword>
<feature type="topological domain" description="Cytoplasmic" evidence="14">
    <location>
        <begin position="156"/>
        <end position="166"/>
    </location>
</feature>
<reference evidence="17" key="1">
    <citation type="submission" date="2020-08" db="EMBL/GenBank/DDBJ databases">
        <title>Novel species isolated from subtropical streams in China.</title>
        <authorList>
            <person name="Lu H."/>
        </authorList>
    </citation>
    <scope>NUCLEOTIDE SEQUENCE</scope>
    <source>
        <strain evidence="17">CY7W</strain>
    </source>
</reference>
<evidence type="ECO:0000256" key="11">
    <source>
        <dbReference type="ARBA" id="ARBA00023157"/>
    </source>
</evidence>
<feature type="topological domain" description="Periplasmic" evidence="14">
    <location>
        <begin position="82"/>
        <end position="136"/>
    </location>
</feature>
<feature type="disulfide bond" description="Redox-active" evidence="14">
    <location>
        <begin position="34"/>
        <end position="37"/>
    </location>
</feature>
<evidence type="ECO:0000256" key="15">
    <source>
        <dbReference type="SAM" id="Phobius"/>
    </source>
</evidence>
<evidence type="ECO:0000313" key="18">
    <source>
        <dbReference type="Proteomes" id="UP000612361"/>
    </source>
</evidence>
<keyword evidence="18" id="KW-1185">Reference proteome</keyword>
<comment type="caution">
    <text evidence="14">Lacks conserved residue(s) required for the propagation of feature annotation.</text>
</comment>
<keyword evidence="11 14" id="KW-1015">Disulfide bond</keyword>
<dbReference type="Proteomes" id="UP000612361">
    <property type="component" value="Unassembled WGS sequence"/>
</dbReference>
<dbReference type="HAMAP" id="MF_00286">
    <property type="entry name" value="DsbB"/>
    <property type="match status" value="1"/>
</dbReference>
<dbReference type="InterPro" id="IPR023380">
    <property type="entry name" value="DsbB-like_sf"/>
</dbReference>
<dbReference type="EMBL" id="JACOGG010000014">
    <property type="protein sequence ID" value="MBC3936371.1"/>
    <property type="molecule type" value="Genomic_DNA"/>
</dbReference>
<dbReference type="Pfam" id="PF02600">
    <property type="entry name" value="DsbB"/>
    <property type="match status" value="1"/>
</dbReference>
<evidence type="ECO:0000256" key="12">
    <source>
        <dbReference type="ARBA" id="ARBA00023186"/>
    </source>
</evidence>
<dbReference type="GO" id="GO:0015035">
    <property type="term" value="F:protein-disulfide reductase activity"/>
    <property type="evidence" value="ECO:0007669"/>
    <property type="project" value="UniProtKB-UniRule"/>
</dbReference>
<comment type="caution">
    <text evidence="17">The sequence shown here is derived from an EMBL/GenBank/DDBJ whole genome shotgun (WGS) entry which is preliminary data.</text>
</comment>
<evidence type="ECO:0000256" key="13">
    <source>
        <dbReference type="ARBA" id="ARBA00023284"/>
    </source>
</evidence>
<comment type="subcellular location">
    <subcellularLocation>
        <location evidence="1">Cell inner membrane</location>
        <topology evidence="1">Multi-pass membrane protein</topology>
    </subcellularLocation>
    <subcellularLocation>
        <location evidence="14">Cell membrane</location>
        <topology evidence="14">Multi-pass membrane protein</topology>
    </subcellularLocation>
</comment>
<comment type="function">
    <text evidence="14">Required for disulfide bond formation in some periplasmic proteins. Acts by oxidizing the DsbA protein.</text>
</comment>
<evidence type="ECO:0000256" key="8">
    <source>
        <dbReference type="ARBA" id="ARBA00022989"/>
    </source>
</evidence>
<dbReference type="SUPFAM" id="SSF158442">
    <property type="entry name" value="DsbB-like"/>
    <property type="match status" value="1"/>
</dbReference>
<organism evidence="17 18">
    <name type="scientific">Undibacterium rugosum</name>
    <dbReference type="NCBI Taxonomy" id="2762291"/>
    <lineage>
        <taxon>Bacteria</taxon>
        <taxon>Pseudomonadati</taxon>
        <taxon>Pseudomonadota</taxon>
        <taxon>Betaproteobacteria</taxon>
        <taxon>Burkholderiales</taxon>
        <taxon>Oxalobacteraceae</taxon>
        <taxon>Undibacterium</taxon>
    </lineage>
</organism>
<dbReference type="InterPro" id="IPR050183">
    <property type="entry name" value="DsbB"/>
</dbReference>
<evidence type="ECO:0000256" key="10">
    <source>
        <dbReference type="ARBA" id="ARBA00023136"/>
    </source>
</evidence>
<feature type="transmembrane region" description="Helical" evidence="15">
    <location>
        <begin position="64"/>
        <end position="85"/>
    </location>
</feature>
<dbReference type="GO" id="GO:0005886">
    <property type="term" value="C:plasma membrane"/>
    <property type="evidence" value="ECO:0007669"/>
    <property type="project" value="UniProtKB-SubCell"/>
</dbReference>
<evidence type="ECO:0000256" key="9">
    <source>
        <dbReference type="ARBA" id="ARBA00023002"/>
    </source>
</evidence>
<keyword evidence="5" id="KW-0997">Cell inner membrane</keyword>
<feature type="chain" id="PRO_5037272247" description="Disulfide bond formation protein B" evidence="16">
    <location>
        <begin position="21"/>
        <end position="166"/>
    </location>
</feature>
<feature type="transmembrane region" description="Helical" evidence="15">
    <location>
        <begin position="134"/>
        <end position="154"/>
    </location>
</feature>
<dbReference type="Gene3D" id="1.20.1550.10">
    <property type="entry name" value="DsbB-like"/>
    <property type="match status" value="1"/>
</dbReference>
<keyword evidence="12 14" id="KW-0143">Chaperone</keyword>
<feature type="transmembrane region" description="Helical" evidence="15">
    <location>
        <begin position="38"/>
        <end position="57"/>
    </location>
</feature>
<accession>A0A923I6A2</accession>
<keyword evidence="7 14" id="KW-0249">Electron transport</keyword>
<evidence type="ECO:0000256" key="7">
    <source>
        <dbReference type="ARBA" id="ARBA00022982"/>
    </source>
</evidence>
<comment type="similarity">
    <text evidence="2 14">Belongs to the DsbB family.</text>
</comment>
<dbReference type="PANTHER" id="PTHR36570:SF3">
    <property type="entry name" value="DISULFIDE BOND FORMATION PROTEIN B"/>
    <property type="match status" value="1"/>
</dbReference>
<feature type="signal peptide" evidence="16">
    <location>
        <begin position="1"/>
        <end position="20"/>
    </location>
</feature>
<dbReference type="GO" id="GO:0009055">
    <property type="term" value="F:electron transfer activity"/>
    <property type="evidence" value="ECO:0007669"/>
    <property type="project" value="UniProtKB-UniRule"/>
</dbReference>